<dbReference type="GO" id="GO:0022857">
    <property type="term" value="F:transmembrane transporter activity"/>
    <property type="evidence" value="ECO:0007669"/>
    <property type="project" value="InterPro"/>
</dbReference>
<name>A0AAN7ABK2_9PEZI</name>
<sequence length="470" mass="51559">MEHKSETDTDVDRVSPSGEKQENAVSWDPEEERKLVRKVDIRLFPTAWIMFLISWMDRSNLGNAKMAGLSHDLGLSSSDYSMSIIVFYFGYVVCAPLSNTLLVRTKPSIYLAGLMLLWGISTCGMAAIQTYPQLLVLRVFVGIFESGLAPAMYFMISSWFVPEEQAKRGALFMSSAMLGGGFGGIIAGAVTDALEGKHGIRGWRWLFLVEGVITVGWALVAGYLLPDFPPTCHYITEHQRVIALRRLRNAGVEMEGKAWNRSDRIGIVKSVLLALSDWRTWAVSTGVTLSGCATVLPYFYPTLVTELGYKDRVKAQYMTVPIWAAAFICTLVTGVCADRIPGYRALFMAGWLIVGCALTAVVCNVYDHLARYVVLIFQAGSVWSAITLGIALETTTFKDMRPEVRAVAVSIPGALGNAGNIYGAYLFPAEHAPKYLMGFGVITGTLGGAAVIFAAIQVLLRKKQRQTESR</sequence>
<dbReference type="Pfam" id="PF07690">
    <property type="entry name" value="MFS_1"/>
    <property type="match status" value="1"/>
</dbReference>
<evidence type="ECO:0000256" key="7">
    <source>
        <dbReference type="SAM" id="Phobius"/>
    </source>
</evidence>
<accession>A0AAN7ABK2</accession>
<dbReference type="FunFam" id="1.20.1250.20:FF:000057">
    <property type="entry name" value="MFS general substrate transporter"/>
    <property type="match status" value="1"/>
</dbReference>
<feature type="transmembrane region" description="Helical" evidence="7">
    <location>
        <begin position="168"/>
        <end position="190"/>
    </location>
</feature>
<dbReference type="Proteomes" id="UP001302126">
    <property type="component" value="Unassembled WGS sequence"/>
</dbReference>
<keyword evidence="5 7" id="KW-0472">Membrane</keyword>
<feature type="transmembrane region" description="Helical" evidence="7">
    <location>
        <begin position="437"/>
        <end position="460"/>
    </location>
</feature>
<dbReference type="InterPro" id="IPR036259">
    <property type="entry name" value="MFS_trans_sf"/>
</dbReference>
<reference evidence="9" key="2">
    <citation type="submission" date="2023-05" db="EMBL/GenBank/DDBJ databases">
        <authorList>
            <consortium name="Lawrence Berkeley National Laboratory"/>
            <person name="Steindorff A."/>
            <person name="Hensen N."/>
            <person name="Bonometti L."/>
            <person name="Westerberg I."/>
            <person name="Brannstrom I.O."/>
            <person name="Guillou S."/>
            <person name="Cros-Aarteil S."/>
            <person name="Calhoun S."/>
            <person name="Haridas S."/>
            <person name="Kuo A."/>
            <person name="Mondo S."/>
            <person name="Pangilinan J."/>
            <person name="Riley R."/>
            <person name="Labutti K."/>
            <person name="Andreopoulos B."/>
            <person name="Lipzen A."/>
            <person name="Chen C."/>
            <person name="Yanf M."/>
            <person name="Daum C."/>
            <person name="Ng V."/>
            <person name="Clum A."/>
            <person name="Ohm R."/>
            <person name="Martin F."/>
            <person name="Silar P."/>
            <person name="Natvig D."/>
            <person name="Lalanne C."/>
            <person name="Gautier V."/>
            <person name="Ament-Velasquez S.L."/>
            <person name="Kruys A."/>
            <person name="Hutchinson M.I."/>
            <person name="Powell A.J."/>
            <person name="Barry K."/>
            <person name="Miller A.N."/>
            <person name="Grigoriev I.V."/>
            <person name="Debuchy R."/>
            <person name="Gladieux P."/>
            <person name="Thoren M.H."/>
            <person name="Johannesson H."/>
        </authorList>
    </citation>
    <scope>NUCLEOTIDE SEQUENCE</scope>
    <source>
        <strain evidence="9">PSN309</strain>
    </source>
</reference>
<feature type="compositionally biased region" description="Basic and acidic residues" evidence="6">
    <location>
        <begin position="1"/>
        <end position="13"/>
    </location>
</feature>
<feature type="domain" description="Major facilitator superfamily (MFS) profile" evidence="8">
    <location>
        <begin position="43"/>
        <end position="465"/>
    </location>
</feature>
<dbReference type="InterPro" id="IPR020846">
    <property type="entry name" value="MFS_dom"/>
</dbReference>
<keyword evidence="10" id="KW-1185">Reference proteome</keyword>
<dbReference type="AlphaFoldDB" id="A0AAN7ABK2"/>
<feature type="transmembrane region" description="Helical" evidence="7">
    <location>
        <begin position="281"/>
        <end position="300"/>
    </location>
</feature>
<protein>
    <submittedName>
        <fullName evidence="9">MFS transporter</fullName>
    </submittedName>
</protein>
<evidence type="ECO:0000256" key="1">
    <source>
        <dbReference type="ARBA" id="ARBA00004141"/>
    </source>
</evidence>
<evidence type="ECO:0000256" key="6">
    <source>
        <dbReference type="SAM" id="MobiDB-lite"/>
    </source>
</evidence>
<dbReference type="InterPro" id="IPR011701">
    <property type="entry name" value="MFS"/>
</dbReference>
<dbReference type="Gene3D" id="1.20.1250.20">
    <property type="entry name" value="MFS general substrate transporter like domains"/>
    <property type="match status" value="2"/>
</dbReference>
<evidence type="ECO:0000256" key="3">
    <source>
        <dbReference type="ARBA" id="ARBA00022692"/>
    </source>
</evidence>
<feature type="transmembrane region" description="Helical" evidence="7">
    <location>
        <begin position="135"/>
        <end position="156"/>
    </location>
</feature>
<proteinExistence type="predicted"/>
<feature type="transmembrane region" description="Helical" evidence="7">
    <location>
        <begin position="202"/>
        <end position="225"/>
    </location>
</feature>
<keyword evidence="3 7" id="KW-0812">Transmembrane</keyword>
<comment type="subcellular location">
    <subcellularLocation>
        <location evidence="1">Membrane</location>
        <topology evidence="1">Multi-pass membrane protein</topology>
    </subcellularLocation>
</comment>
<evidence type="ECO:0000256" key="2">
    <source>
        <dbReference type="ARBA" id="ARBA00022448"/>
    </source>
</evidence>
<evidence type="ECO:0000313" key="10">
    <source>
        <dbReference type="Proteomes" id="UP001302126"/>
    </source>
</evidence>
<comment type="caution">
    <text evidence="9">The sequence shown here is derived from an EMBL/GenBank/DDBJ whole genome shotgun (WGS) entry which is preliminary data.</text>
</comment>
<feature type="transmembrane region" description="Helical" evidence="7">
    <location>
        <begin position="80"/>
        <end position="102"/>
    </location>
</feature>
<feature type="transmembrane region" description="Helical" evidence="7">
    <location>
        <begin position="345"/>
        <end position="366"/>
    </location>
</feature>
<keyword evidence="2" id="KW-0813">Transport</keyword>
<organism evidence="9 10">
    <name type="scientific">Podospora australis</name>
    <dbReference type="NCBI Taxonomy" id="1536484"/>
    <lineage>
        <taxon>Eukaryota</taxon>
        <taxon>Fungi</taxon>
        <taxon>Dikarya</taxon>
        <taxon>Ascomycota</taxon>
        <taxon>Pezizomycotina</taxon>
        <taxon>Sordariomycetes</taxon>
        <taxon>Sordariomycetidae</taxon>
        <taxon>Sordariales</taxon>
        <taxon>Podosporaceae</taxon>
        <taxon>Podospora</taxon>
    </lineage>
</organism>
<keyword evidence="4 7" id="KW-1133">Transmembrane helix</keyword>
<evidence type="ECO:0000256" key="4">
    <source>
        <dbReference type="ARBA" id="ARBA00022989"/>
    </source>
</evidence>
<gene>
    <name evidence="9" type="ORF">QBC35DRAFT_467955</name>
</gene>
<evidence type="ECO:0000313" key="9">
    <source>
        <dbReference type="EMBL" id="KAK4182616.1"/>
    </source>
</evidence>
<dbReference type="SUPFAM" id="SSF103473">
    <property type="entry name" value="MFS general substrate transporter"/>
    <property type="match status" value="1"/>
</dbReference>
<feature type="transmembrane region" description="Helical" evidence="7">
    <location>
        <begin position="404"/>
        <end position="425"/>
    </location>
</feature>
<dbReference type="PROSITE" id="PS50850">
    <property type="entry name" value="MFS"/>
    <property type="match status" value="1"/>
</dbReference>
<evidence type="ECO:0000259" key="8">
    <source>
        <dbReference type="PROSITE" id="PS50850"/>
    </source>
</evidence>
<reference evidence="9" key="1">
    <citation type="journal article" date="2023" name="Mol. Phylogenet. Evol.">
        <title>Genome-scale phylogeny and comparative genomics of the fungal order Sordariales.</title>
        <authorList>
            <person name="Hensen N."/>
            <person name="Bonometti L."/>
            <person name="Westerberg I."/>
            <person name="Brannstrom I.O."/>
            <person name="Guillou S."/>
            <person name="Cros-Aarteil S."/>
            <person name="Calhoun S."/>
            <person name="Haridas S."/>
            <person name="Kuo A."/>
            <person name="Mondo S."/>
            <person name="Pangilinan J."/>
            <person name="Riley R."/>
            <person name="LaButti K."/>
            <person name="Andreopoulos B."/>
            <person name="Lipzen A."/>
            <person name="Chen C."/>
            <person name="Yan M."/>
            <person name="Daum C."/>
            <person name="Ng V."/>
            <person name="Clum A."/>
            <person name="Steindorff A."/>
            <person name="Ohm R.A."/>
            <person name="Martin F."/>
            <person name="Silar P."/>
            <person name="Natvig D.O."/>
            <person name="Lalanne C."/>
            <person name="Gautier V."/>
            <person name="Ament-Velasquez S.L."/>
            <person name="Kruys A."/>
            <person name="Hutchinson M.I."/>
            <person name="Powell A.J."/>
            <person name="Barry K."/>
            <person name="Miller A.N."/>
            <person name="Grigoriev I.V."/>
            <person name="Debuchy R."/>
            <person name="Gladieux P."/>
            <person name="Hiltunen Thoren M."/>
            <person name="Johannesson H."/>
        </authorList>
    </citation>
    <scope>NUCLEOTIDE SEQUENCE</scope>
    <source>
        <strain evidence="9">PSN309</strain>
    </source>
</reference>
<feature type="transmembrane region" description="Helical" evidence="7">
    <location>
        <begin position="372"/>
        <end position="392"/>
    </location>
</feature>
<dbReference type="PANTHER" id="PTHR43791">
    <property type="entry name" value="PERMEASE-RELATED"/>
    <property type="match status" value="1"/>
</dbReference>
<dbReference type="GO" id="GO:0016020">
    <property type="term" value="C:membrane"/>
    <property type="evidence" value="ECO:0007669"/>
    <property type="project" value="UniProtKB-SubCell"/>
</dbReference>
<evidence type="ECO:0000256" key="5">
    <source>
        <dbReference type="ARBA" id="ARBA00023136"/>
    </source>
</evidence>
<dbReference type="PANTHER" id="PTHR43791:SF38">
    <property type="entry name" value="MAJOR FACILITATOR SUPERFAMILY (MFS) PROFILE DOMAIN-CONTAINING PROTEIN"/>
    <property type="match status" value="1"/>
</dbReference>
<feature type="transmembrane region" description="Helical" evidence="7">
    <location>
        <begin position="320"/>
        <end position="338"/>
    </location>
</feature>
<dbReference type="EMBL" id="MU864632">
    <property type="protein sequence ID" value="KAK4182616.1"/>
    <property type="molecule type" value="Genomic_DNA"/>
</dbReference>
<feature type="transmembrane region" description="Helical" evidence="7">
    <location>
        <begin position="109"/>
        <end position="129"/>
    </location>
</feature>
<feature type="region of interest" description="Disordered" evidence="6">
    <location>
        <begin position="1"/>
        <end position="27"/>
    </location>
</feature>